<dbReference type="Proteomes" id="UP000468828">
    <property type="component" value="Unassembled WGS sequence"/>
</dbReference>
<evidence type="ECO:0000259" key="2">
    <source>
        <dbReference type="Pfam" id="PF16542"/>
    </source>
</evidence>
<accession>A0A6P0ES76</accession>
<dbReference type="GO" id="GO:0016791">
    <property type="term" value="F:phosphatase activity"/>
    <property type="evidence" value="ECO:0007669"/>
    <property type="project" value="TreeGrafter"/>
</dbReference>
<comment type="caution">
    <text evidence="3">The sequence shown here is derived from an EMBL/GenBank/DDBJ whole genome shotgun (WGS) entry which is preliminary data.</text>
</comment>
<dbReference type="Gene3D" id="3.60.21.10">
    <property type="match status" value="1"/>
</dbReference>
<reference evidence="3 5" key="1">
    <citation type="submission" date="2020-01" db="EMBL/GenBank/DDBJ databases">
        <title>the WGS Modestobacter muralis CPCC 204518.</title>
        <authorList>
            <person name="Jiang Z."/>
        </authorList>
    </citation>
    <scope>NUCLEOTIDE SEQUENCE [LARGE SCALE GENOMIC DNA]</scope>
    <source>
        <strain evidence="3 5">DSM 100205</strain>
    </source>
</reference>
<dbReference type="PANTHER" id="PTHR42850:SF7">
    <property type="entry name" value="BIS(5'-NUCLEOSYL)-TETRAPHOSPHATASE PRPE [ASYMMETRICAL]"/>
    <property type="match status" value="1"/>
</dbReference>
<feature type="domain" description="Polynucleotide kinase-phosphatase ligase" evidence="2">
    <location>
        <begin position="468"/>
        <end position="842"/>
    </location>
</feature>
<evidence type="ECO:0000313" key="6">
    <source>
        <dbReference type="Proteomes" id="UP000471152"/>
    </source>
</evidence>
<dbReference type="Pfam" id="PF00149">
    <property type="entry name" value="Metallophos"/>
    <property type="match status" value="1"/>
</dbReference>
<dbReference type="InterPro" id="IPR041780">
    <property type="entry name" value="MPP_PrpE-like"/>
</dbReference>
<dbReference type="SUPFAM" id="SSF56300">
    <property type="entry name" value="Metallo-dependent phosphatases"/>
    <property type="match status" value="1"/>
</dbReference>
<dbReference type="SUPFAM" id="SSF56091">
    <property type="entry name" value="DNA ligase/mRNA capping enzyme, catalytic domain"/>
    <property type="match status" value="1"/>
</dbReference>
<evidence type="ECO:0000313" key="4">
    <source>
        <dbReference type="EMBL" id="NEN50383.1"/>
    </source>
</evidence>
<dbReference type="NCBIfam" id="TIGR04075">
    <property type="entry name" value="bacter_Pnkp"/>
    <property type="match status" value="1"/>
</dbReference>
<dbReference type="PANTHER" id="PTHR42850">
    <property type="entry name" value="METALLOPHOSPHOESTERASE"/>
    <property type="match status" value="1"/>
</dbReference>
<feature type="domain" description="Calcineurin-like phosphoesterase" evidence="1">
    <location>
        <begin position="182"/>
        <end position="378"/>
    </location>
</feature>
<dbReference type="Gene3D" id="3.30.470.30">
    <property type="entry name" value="DNA ligase/mRNA capping enzyme"/>
    <property type="match status" value="2"/>
</dbReference>
<dbReference type="EMBL" id="JAAGWH010000013">
    <property type="protein sequence ID" value="NEK93616.1"/>
    <property type="molecule type" value="Genomic_DNA"/>
</dbReference>
<dbReference type="InterPro" id="IPR032380">
    <property type="entry name" value="PNKP_ligase_dom"/>
</dbReference>
<dbReference type="AlphaFoldDB" id="A0A6P0ES76"/>
<keyword evidence="5" id="KW-1185">Reference proteome</keyword>
<dbReference type="GO" id="GO:0016301">
    <property type="term" value="F:kinase activity"/>
    <property type="evidence" value="ECO:0007669"/>
    <property type="project" value="UniProtKB-KW"/>
</dbReference>
<dbReference type="InterPro" id="IPR004843">
    <property type="entry name" value="Calcineurin-like_PHP"/>
</dbReference>
<keyword evidence="3" id="KW-0418">Kinase</keyword>
<sequence>MSELAVPELSLVVLIGASGSGKSTFARRHFRPTQVLSSDVCRGLVSDDENDQAATADAFAVLQFIAATRLRAGKLTVVDATSVRKEDRASLVQLARDHDVLPVAIVLDVPEGVCLERNAARADRQLDRAVIARQRADLRRGLSGLSREGFRKVHRLSSVDEVESVVVTYEKAYNDLRDQTGPFDVVGDVHGCRAELEELLGRLGYTVTRDADGRPVDAVPPAGRRAVFLGDLVDRGPDSPGVLRLVMGMVRAGHALCVPGNHENKLVKALRGRDVQITHGLETTLAQLAGESEEFRRDVADFCHGLVSHYVLDGGALVVAHAGLTEELQGRASGRVRSFALYGDTTGETDEFGLPVRYPWAQDYRGRAMVLYGHTPVPEPEWVNNTMCLDTGCVFGGRLTALRYPERELVDVPAERTWYEPARPFLPDAGPAPERPAEVLDVADVLGKRAVETRLAGRVTVREENAAAAIEVMSRFALAPQALAYLPPTMSPVATSTREDLLEHPAEAFSYYRGEGVAEVVCQEKHMGSRAVALVRRADATGDPGRPVGERGALYTRTGRAFLGADLTTAFLARLATDVADAGVFDELDSDWVLLDGELLPWSVKAGDLIRDQYASVGAAARAVLPVAGSLLAQAAARGLDVAGLLDRQRTRAADAQAFTDAYRRYCWPTDGLTGTAFAAFQVLGAAGRTFADRPHAWHLSVADRLAAADPELLRSTARHVLDVTDPAAEQAATEWWTALTADGGEGMVVKPAANLTRGRRGVVQPGLKVRGREYLRLVYGPDYTAPANLTRLRERNLGRKRGLALREYALGLEGLERLARGEPMWRVHECVFAVLALESEPVDPRL</sequence>
<dbReference type="RefSeq" id="WP_163610045.1">
    <property type="nucleotide sequence ID" value="NZ_JAAGWB010000013.1"/>
</dbReference>
<dbReference type="InterPro" id="IPR027417">
    <property type="entry name" value="P-loop_NTPase"/>
</dbReference>
<dbReference type="SUPFAM" id="SSF52540">
    <property type="entry name" value="P-loop containing nucleoside triphosphate hydrolases"/>
    <property type="match status" value="1"/>
</dbReference>
<dbReference type="EMBL" id="JAAGWB010000013">
    <property type="protein sequence ID" value="NEN50383.1"/>
    <property type="molecule type" value="Genomic_DNA"/>
</dbReference>
<dbReference type="GO" id="GO:0005737">
    <property type="term" value="C:cytoplasm"/>
    <property type="evidence" value="ECO:0007669"/>
    <property type="project" value="TreeGrafter"/>
</dbReference>
<proteinExistence type="predicted"/>
<name>A0A6P0ES76_9ACTN</name>
<dbReference type="Proteomes" id="UP000471152">
    <property type="component" value="Unassembled WGS sequence"/>
</dbReference>
<evidence type="ECO:0000313" key="3">
    <source>
        <dbReference type="EMBL" id="NEK93616.1"/>
    </source>
</evidence>
<dbReference type="InterPro" id="IPR050126">
    <property type="entry name" value="Ap4A_hydrolase"/>
</dbReference>
<organism evidence="3 5">
    <name type="scientific">Modestobacter muralis</name>
    <dbReference type="NCBI Taxonomy" id="1608614"/>
    <lineage>
        <taxon>Bacteria</taxon>
        <taxon>Bacillati</taxon>
        <taxon>Actinomycetota</taxon>
        <taxon>Actinomycetes</taxon>
        <taxon>Geodermatophilales</taxon>
        <taxon>Geodermatophilaceae</taxon>
        <taxon>Modestobacter</taxon>
    </lineage>
</organism>
<reference evidence="4 6" key="2">
    <citation type="submission" date="2020-02" db="EMBL/GenBank/DDBJ databases">
        <title>The WGS of Modestobacter muralis DSM 100205.</title>
        <authorList>
            <person name="Jiang Z."/>
        </authorList>
    </citation>
    <scope>NUCLEOTIDE SEQUENCE [LARGE SCALE GENOMIC DNA]</scope>
    <source>
        <strain evidence="4 6">DSM 100205</strain>
    </source>
</reference>
<protein>
    <submittedName>
        <fullName evidence="3">Polynucleotide kinase-phosphatase</fullName>
    </submittedName>
</protein>
<dbReference type="InterPro" id="IPR029052">
    <property type="entry name" value="Metallo-depent_PP-like"/>
</dbReference>
<dbReference type="CDD" id="cd07423">
    <property type="entry name" value="MPP_Prp_like"/>
    <property type="match status" value="1"/>
</dbReference>
<keyword evidence="3" id="KW-0808">Transferase</keyword>
<dbReference type="Pfam" id="PF13671">
    <property type="entry name" value="AAA_33"/>
    <property type="match status" value="1"/>
</dbReference>
<evidence type="ECO:0000259" key="1">
    <source>
        <dbReference type="Pfam" id="PF00149"/>
    </source>
</evidence>
<dbReference type="Pfam" id="PF16542">
    <property type="entry name" value="PNKP_ligase"/>
    <property type="match status" value="1"/>
</dbReference>
<dbReference type="Gene3D" id="3.40.50.300">
    <property type="entry name" value="P-loop containing nucleotide triphosphate hydrolases"/>
    <property type="match status" value="1"/>
</dbReference>
<dbReference type="InterPro" id="IPR024028">
    <property type="entry name" value="PNKP_bac"/>
</dbReference>
<gene>
    <name evidence="4" type="ORF">G3R41_05425</name>
    <name evidence="3" type="ORF">GCU67_05425</name>
</gene>
<evidence type="ECO:0000313" key="5">
    <source>
        <dbReference type="Proteomes" id="UP000468828"/>
    </source>
</evidence>